<accession>A0A5Q0H4Y4</accession>
<dbReference type="RefSeq" id="WP_051764761.1">
    <property type="nucleotide sequence ID" value="NZ_CP034550.1"/>
</dbReference>
<dbReference type="EMBL" id="CP034550">
    <property type="protein sequence ID" value="QFZ20792.1"/>
    <property type="molecule type" value="Genomic_DNA"/>
</dbReference>
<dbReference type="PIRSF" id="PIRSF020623">
    <property type="entry name" value="PaaX"/>
    <property type="match status" value="1"/>
</dbReference>
<dbReference type="GO" id="GO:0006351">
    <property type="term" value="P:DNA-templated transcription"/>
    <property type="evidence" value="ECO:0007669"/>
    <property type="project" value="InterPro"/>
</dbReference>
<dbReference type="InterPro" id="IPR012906">
    <property type="entry name" value="PaaX-like_N"/>
</dbReference>
<gene>
    <name evidence="5" type="ORF">EKG83_28395</name>
</gene>
<reference evidence="6" key="1">
    <citation type="journal article" date="2021" name="Curr. Microbiol.">
        <title>Complete genome of nocamycin-producing strain Saccharothrix syringae NRRL B-16468 reveals the biosynthetic potential for secondary metabolites.</title>
        <authorList>
            <person name="Mo X."/>
            <person name="Yang S."/>
        </authorList>
    </citation>
    <scope>NUCLEOTIDE SEQUENCE [LARGE SCALE GENOMIC DNA]</scope>
    <source>
        <strain evidence="6">ATCC 51364 / DSM 43886 / JCM 6844 / KCTC 9398 / NBRC 14523 / NRRL B-16468 / INA 2240</strain>
    </source>
</reference>
<name>A0A5Q0H4Y4_SACSY</name>
<dbReference type="InterPro" id="IPR036388">
    <property type="entry name" value="WH-like_DNA-bd_sf"/>
</dbReference>
<dbReference type="Pfam" id="PF20803">
    <property type="entry name" value="PaaX_M"/>
    <property type="match status" value="1"/>
</dbReference>
<dbReference type="PANTHER" id="PTHR30319:SF1">
    <property type="entry name" value="TRANSCRIPTIONAL REPRESSOR PAAX"/>
    <property type="match status" value="1"/>
</dbReference>
<protein>
    <submittedName>
        <fullName evidence="5">PaaX family transcriptional regulator</fullName>
    </submittedName>
</protein>
<dbReference type="AlphaFoldDB" id="A0A5Q0H4Y4"/>
<evidence type="ECO:0000259" key="2">
    <source>
        <dbReference type="Pfam" id="PF07848"/>
    </source>
</evidence>
<dbReference type="PANTHER" id="PTHR30319">
    <property type="entry name" value="PHENYLACETIC ACID REGULATOR-RELATED TRANSCRIPTIONAL REPRESSOR"/>
    <property type="match status" value="1"/>
</dbReference>
<keyword evidence="6" id="KW-1185">Reference proteome</keyword>
<feature type="domain" description="Transcriptional repressor PaaX-like C-terminal" evidence="3">
    <location>
        <begin position="197"/>
        <end position="282"/>
    </location>
</feature>
<dbReference type="Pfam" id="PF08223">
    <property type="entry name" value="PaaX_C"/>
    <property type="match status" value="1"/>
</dbReference>
<dbReference type="Gene3D" id="3.30.70.2650">
    <property type="match status" value="1"/>
</dbReference>
<evidence type="ECO:0000313" key="6">
    <source>
        <dbReference type="Proteomes" id="UP000325787"/>
    </source>
</evidence>
<dbReference type="KEGG" id="ssyi:EKG83_28395"/>
<feature type="domain" description="Transcriptional repressor PaaX-like N-terminal" evidence="2">
    <location>
        <begin position="26"/>
        <end position="91"/>
    </location>
</feature>
<dbReference type="Gene3D" id="1.10.10.10">
    <property type="entry name" value="Winged helix-like DNA-binding domain superfamily/Winged helix DNA-binding domain"/>
    <property type="match status" value="1"/>
</dbReference>
<dbReference type="InterPro" id="IPR013225">
    <property type="entry name" value="PaaX_C"/>
</dbReference>
<feature type="domain" description="Transcriptional repressor PaaX-like central Cas2-like" evidence="4">
    <location>
        <begin position="114"/>
        <end position="186"/>
    </location>
</feature>
<dbReference type="Pfam" id="PF07848">
    <property type="entry name" value="PaaX"/>
    <property type="match status" value="1"/>
</dbReference>
<dbReference type="InterPro" id="IPR011965">
    <property type="entry name" value="PaaX_trns_reg"/>
</dbReference>
<evidence type="ECO:0000256" key="1">
    <source>
        <dbReference type="SAM" id="MobiDB-lite"/>
    </source>
</evidence>
<evidence type="ECO:0000259" key="3">
    <source>
        <dbReference type="Pfam" id="PF08223"/>
    </source>
</evidence>
<feature type="region of interest" description="Disordered" evidence="1">
    <location>
        <begin position="1"/>
        <end position="21"/>
    </location>
</feature>
<dbReference type="OrthoDB" id="2270427at2"/>
<proteinExistence type="predicted"/>
<evidence type="ECO:0000259" key="4">
    <source>
        <dbReference type="Pfam" id="PF20803"/>
    </source>
</evidence>
<sequence>MSKPPAGGSPQAARLPRMQAGPNPQHLLVTLMGDYWGDGEARAPSQALVAILAEFGITERSARTALARLVRRDVLSVEKEGRRTFYTLTKQAITNGWHSRDQLLRLGHRPSAPAWDRKWLVVAYSVPTEVSVARTNFRTRLRAAGFAPLQDAVWISPTTKTAVLAALLGEFPEVNATVFTADALSPITADSQLESLWDLTPAARRYAEFVERFEPVLARVRDGRVDGREALLVRTETMDMWRESRRVDPDLPDQLAPADWARPRARELLVRLYDGLGPLAEQACRSIVAPYDGEDRESTQVRHYSIADYLDAGAPPGTR</sequence>
<dbReference type="InterPro" id="IPR048846">
    <property type="entry name" value="PaaX-like_central"/>
</dbReference>
<organism evidence="5 6">
    <name type="scientific">Saccharothrix syringae</name>
    <name type="common">Nocardiopsis syringae</name>
    <dbReference type="NCBI Taxonomy" id="103733"/>
    <lineage>
        <taxon>Bacteria</taxon>
        <taxon>Bacillati</taxon>
        <taxon>Actinomycetota</taxon>
        <taxon>Actinomycetes</taxon>
        <taxon>Pseudonocardiales</taxon>
        <taxon>Pseudonocardiaceae</taxon>
        <taxon>Saccharothrix</taxon>
    </lineage>
</organism>
<dbReference type="Proteomes" id="UP000325787">
    <property type="component" value="Chromosome"/>
</dbReference>
<evidence type="ECO:0000313" key="5">
    <source>
        <dbReference type="EMBL" id="QFZ20792.1"/>
    </source>
</evidence>